<dbReference type="SMART" id="SM00448">
    <property type="entry name" value="REC"/>
    <property type="match status" value="1"/>
</dbReference>
<dbReference type="EMBL" id="CP004373">
    <property type="protein sequence ID" value="AHK72371.1"/>
    <property type="molecule type" value="Genomic_DNA"/>
</dbReference>
<sequence>MTDLTRQELVKALPYARRFARALVGDQKTGDQLVAVALKELMESPARNDLSARQALYGLLVSAFMQRHGKDATVGMPLRQRALLLLTSLEEQSLSSSAQALGITDEEAAAELNKAREGLQGIAQTSVLIIEDEPIIAMDIQDLVERCGHRIAGVAHTEADAVALAAKTKPGLILADINLGGGGDGMQAVGRILRTHEAPVIFVTAYPERLLTGETQEPSFVITKPFEPMTLAVATYQAVTGGVTPV</sequence>
<dbReference type="Proteomes" id="UP000031656">
    <property type="component" value="Chromosome"/>
</dbReference>
<dbReference type="Pfam" id="PF00072">
    <property type="entry name" value="Response_reg"/>
    <property type="match status" value="1"/>
</dbReference>
<dbReference type="GeneID" id="56906730"/>
<feature type="modified residue" description="4-aspartylphosphate" evidence="2">
    <location>
        <position position="176"/>
    </location>
</feature>
<dbReference type="AlphaFoldDB" id="A0A067Z5Q5"/>
<evidence type="ECO:0000256" key="1">
    <source>
        <dbReference type="ARBA" id="ARBA00022553"/>
    </source>
</evidence>
<name>A0A067Z5Q5_GLUOY</name>
<dbReference type="PANTHER" id="PTHR44591:SF20">
    <property type="entry name" value="PROTEIN PILH"/>
    <property type="match status" value="1"/>
</dbReference>
<dbReference type="InterPro" id="IPR050595">
    <property type="entry name" value="Bact_response_regulator"/>
</dbReference>
<evidence type="ECO:0000256" key="2">
    <source>
        <dbReference type="PROSITE-ProRule" id="PRU00169"/>
    </source>
</evidence>
<reference evidence="4 5" key="1">
    <citation type="journal article" date="2015" name="Appl. Microbiol. Biotechnol.">
        <title>The consequence of an additional NADH dehydrogenase paralog on the growth of Gluconobacter oxydans DSM3504.</title>
        <authorList>
            <person name="Kostner D."/>
            <person name="Luchterhand B."/>
            <person name="Junker A."/>
            <person name="Volland S."/>
            <person name="Daniel R."/>
            <person name="Buchs J."/>
            <person name="Liebl W."/>
            <person name="Ehrenreich A."/>
        </authorList>
    </citation>
    <scope>NUCLEOTIDE SEQUENCE [LARGE SCALE GENOMIC DNA]</scope>
    <source>
        <strain evidence="4">DSM 3504</strain>
    </source>
</reference>
<dbReference type="GO" id="GO:0000160">
    <property type="term" value="P:phosphorelay signal transduction system"/>
    <property type="evidence" value="ECO:0007669"/>
    <property type="project" value="InterPro"/>
</dbReference>
<dbReference type="InterPro" id="IPR011006">
    <property type="entry name" value="CheY-like_superfamily"/>
</dbReference>
<evidence type="ECO:0000313" key="4">
    <source>
        <dbReference type="EMBL" id="AHK72371.1"/>
    </source>
</evidence>
<dbReference type="Gene3D" id="1.20.140.160">
    <property type="match status" value="1"/>
</dbReference>
<dbReference type="KEGG" id="goy:GLS_c25050"/>
<organism evidence="4 5">
    <name type="scientific">Gluconobacter oxydans DSM 3504</name>
    <dbReference type="NCBI Taxonomy" id="1288313"/>
    <lineage>
        <taxon>Bacteria</taxon>
        <taxon>Pseudomonadati</taxon>
        <taxon>Pseudomonadota</taxon>
        <taxon>Alphaproteobacteria</taxon>
        <taxon>Acetobacterales</taxon>
        <taxon>Acetobacteraceae</taxon>
        <taxon>Gluconobacter</taxon>
    </lineage>
</organism>
<dbReference type="Gene3D" id="3.40.50.2300">
    <property type="match status" value="1"/>
</dbReference>
<dbReference type="NCBIfam" id="NF006623">
    <property type="entry name" value="PRK09191.1"/>
    <property type="match status" value="1"/>
</dbReference>
<dbReference type="HOGENOM" id="CLU_089963_0_0_5"/>
<accession>A0A067Z5Q5</accession>
<dbReference type="RefSeq" id="WP_041112497.1">
    <property type="nucleotide sequence ID" value="NZ_CP004373.1"/>
</dbReference>
<dbReference type="InterPro" id="IPR053866">
    <property type="entry name" value="PhyR_sigma2"/>
</dbReference>
<evidence type="ECO:0000259" key="3">
    <source>
        <dbReference type="PROSITE" id="PS50110"/>
    </source>
</evidence>
<gene>
    <name evidence="4" type="ORF">GLS_c25050</name>
</gene>
<dbReference type="Pfam" id="PF22029">
    <property type="entry name" value="PhyR_sigma2"/>
    <property type="match status" value="1"/>
</dbReference>
<dbReference type="PROSITE" id="PS50110">
    <property type="entry name" value="RESPONSE_REGULATORY"/>
    <property type="match status" value="1"/>
</dbReference>
<dbReference type="CDD" id="cd17540">
    <property type="entry name" value="REC_PhyR"/>
    <property type="match status" value="1"/>
</dbReference>
<protein>
    <submittedName>
        <fullName evidence="4">Putative phyllosphere-induced regulator PhyR-like protein</fullName>
    </submittedName>
</protein>
<feature type="domain" description="Response regulatory" evidence="3">
    <location>
        <begin position="126"/>
        <end position="239"/>
    </location>
</feature>
<keyword evidence="1 2" id="KW-0597">Phosphoprotein</keyword>
<dbReference type="SUPFAM" id="SSF52172">
    <property type="entry name" value="CheY-like"/>
    <property type="match status" value="1"/>
</dbReference>
<dbReference type="InterPro" id="IPR001789">
    <property type="entry name" value="Sig_transdc_resp-reg_receiver"/>
</dbReference>
<proteinExistence type="predicted"/>
<dbReference type="PANTHER" id="PTHR44591">
    <property type="entry name" value="STRESS RESPONSE REGULATOR PROTEIN 1"/>
    <property type="match status" value="1"/>
</dbReference>
<evidence type="ECO:0000313" key="5">
    <source>
        <dbReference type="Proteomes" id="UP000031656"/>
    </source>
</evidence>